<evidence type="ECO:0000256" key="1">
    <source>
        <dbReference type="SAM" id="MobiDB-lite"/>
    </source>
</evidence>
<keyword evidence="3" id="KW-1185">Reference proteome</keyword>
<gene>
    <name evidence="2" type="ORF">Q7A36_39320</name>
</gene>
<organism evidence="2 3">
    <name type="scientific">Paracraurococcus lichenis</name>
    <dbReference type="NCBI Taxonomy" id="3064888"/>
    <lineage>
        <taxon>Bacteria</taxon>
        <taxon>Pseudomonadati</taxon>
        <taxon>Pseudomonadota</taxon>
        <taxon>Alphaproteobacteria</taxon>
        <taxon>Acetobacterales</taxon>
        <taxon>Roseomonadaceae</taxon>
        <taxon>Paracraurococcus</taxon>
    </lineage>
</organism>
<feature type="region of interest" description="Disordered" evidence="1">
    <location>
        <begin position="135"/>
        <end position="159"/>
    </location>
</feature>
<dbReference type="RefSeq" id="WP_305109234.1">
    <property type="nucleotide sequence ID" value="NZ_JAUTWS010000242.1"/>
</dbReference>
<dbReference type="EMBL" id="JAUTWS010000242">
    <property type="protein sequence ID" value="MDO9714400.1"/>
    <property type="molecule type" value="Genomic_DNA"/>
</dbReference>
<sequence>MFLSMGTGAIAPEDLAAARAFVERTLAEHPDRALPTWALVETLRDVERVEGVVLEGAAVELARRLAGLHGCPAPAFPDVFHADFSALGDRTLAVCVLGLARWLEAEAAPAPSREARFLVLGAARLLAADPLIRPPARRGGPTAERIGPAGALSHPAGMG</sequence>
<dbReference type="Proteomes" id="UP001243009">
    <property type="component" value="Unassembled WGS sequence"/>
</dbReference>
<proteinExistence type="predicted"/>
<comment type="caution">
    <text evidence="2">The sequence shown here is derived from an EMBL/GenBank/DDBJ whole genome shotgun (WGS) entry which is preliminary data.</text>
</comment>
<evidence type="ECO:0000313" key="2">
    <source>
        <dbReference type="EMBL" id="MDO9714400.1"/>
    </source>
</evidence>
<accession>A0ABT9EDU5</accession>
<protein>
    <submittedName>
        <fullName evidence="2">Uncharacterized protein</fullName>
    </submittedName>
</protein>
<evidence type="ECO:0000313" key="3">
    <source>
        <dbReference type="Proteomes" id="UP001243009"/>
    </source>
</evidence>
<name>A0ABT9EDU5_9PROT</name>
<reference evidence="2 3" key="1">
    <citation type="submission" date="2023-08" db="EMBL/GenBank/DDBJ databases">
        <title>The draft genome sequence of Paracraurococcus sp. LOR1-02.</title>
        <authorList>
            <person name="Kingkaew E."/>
            <person name="Tanasupawat S."/>
        </authorList>
    </citation>
    <scope>NUCLEOTIDE SEQUENCE [LARGE SCALE GENOMIC DNA]</scope>
    <source>
        <strain evidence="2 3">LOR1-02</strain>
    </source>
</reference>